<dbReference type="InterPro" id="IPR039261">
    <property type="entry name" value="FNR_nucleotide-bd"/>
</dbReference>
<feature type="domain" description="FAD-binding FR-type" evidence="2">
    <location>
        <begin position="5"/>
        <end position="140"/>
    </location>
</feature>
<name>A0ABX6LGU0_9BACT</name>
<dbReference type="EMBL" id="CP051204">
    <property type="protein sequence ID" value="QJB39350.1"/>
    <property type="molecule type" value="Genomic_DNA"/>
</dbReference>
<dbReference type="PANTHER" id="PTHR30157">
    <property type="entry name" value="FERRIC REDUCTASE, NADPH-DEPENDENT"/>
    <property type="match status" value="1"/>
</dbReference>
<evidence type="ECO:0000256" key="1">
    <source>
        <dbReference type="ARBA" id="ARBA00035644"/>
    </source>
</evidence>
<comment type="similarity">
    <text evidence="1">Belongs to the SIP oxidoreductase family.</text>
</comment>
<dbReference type="PANTHER" id="PTHR30157:SF0">
    <property type="entry name" value="NADPH-DEPENDENT FERRIC-CHELATE REDUCTASE"/>
    <property type="match status" value="1"/>
</dbReference>
<dbReference type="InterPro" id="IPR017927">
    <property type="entry name" value="FAD-bd_FR_type"/>
</dbReference>
<evidence type="ECO:0000313" key="4">
    <source>
        <dbReference type="Proteomes" id="UP000503144"/>
    </source>
</evidence>
<dbReference type="Gene3D" id="2.40.30.10">
    <property type="entry name" value="Translation factors"/>
    <property type="match status" value="1"/>
</dbReference>
<evidence type="ECO:0000313" key="3">
    <source>
        <dbReference type="EMBL" id="QJB39350.1"/>
    </source>
</evidence>
<dbReference type="InterPro" id="IPR039374">
    <property type="entry name" value="SIP_fam"/>
</dbReference>
<proteinExistence type="inferred from homology"/>
<dbReference type="CDD" id="cd06193">
    <property type="entry name" value="siderophore_interacting"/>
    <property type="match status" value="1"/>
</dbReference>
<organism evidence="3 4">
    <name type="scientific">Chitinophaga oryzae</name>
    <dbReference type="NCBI Taxonomy" id="2725414"/>
    <lineage>
        <taxon>Bacteria</taxon>
        <taxon>Pseudomonadati</taxon>
        <taxon>Bacteroidota</taxon>
        <taxon>Chitinophagia</taxon>
        <taxon>Chitinophagales</taxon>
        <taxon>Chitinophagaceae</taxon>
        <taxon>Chitinophaga</taxon>
    </lineage>
</organism>
<keyword evidence="4" id="KW-1185">Reference proteome</keyword>
<dbReference type="InterPro" id="IPR017938">
    <property type="entry name" value="Riboflavin_synthase-like_b-brl"/>
</dbReference>
<dbReference type="RefSeq" id="WP_168861106.1">
    <property type="nucleotide sequence ID" value="NZ_CP051204.2"/>
</dbReference>
<evidence type="ECO:0000259" key="2">
    <source>
        <dbReference type="PROSITE" id="PS51384"/>
    </source>
</evidence>
<dbReference type="Proteomes" id="UP000503144">
    <property type="component" value="Chromosome"/>
</dbReference>
<dbReference type="Pfam" id="PF04954">
    <property type="entry name" value="SIP"/>
    <property type="match status" value="1"/>
</dbReference>
<dbReference type="SUPFAM" id="SSF63380">
    <property type="entry name" value="Riboflavin synthase domain-like"/>
    <property type="match status" value="1"/>
</dbReference>
<sequence>MSRKTIQAELKVKRKTTITPHYIRITLTGDEVPLFANTTPGANNKIFIPPAGMNKVHFPGFDDEKRQWIHAREDVRPVVRTYTHRGLDAAAKEMYIDFVVHGDNGPASAWAMHCQPGDVLGVAMHDMAKALVPVADWYFLIGDATAIPVLSAILESLPAHAKGRALIEVHGEEDVQAITAPPGVSIDWLFNDSPEAGSLLACTARREQLPAPGESKFAYVAAEFSTVKALRGYFRKDLHWTSDELDAFAYWKAGKSEDSSAVERHKENELYETKA</sequence>
<dbReference type="InterPro" id="IPR013113">
    <property type="entry name" value="SIP_FAD-bd"/>
</dbReference>
<gene>
    <name evidence="3" type="ORF">HF324_16375</name>
</gene>
<reference evidence="4" key="1">
    <citation type="submission" date="2020-04" db="EMBL/GenBank/DDBJ databases">
        <authorList>
            <person name="Kittiwongwattana C."/>
        </authorList>
    </citation>
    <scope>NUCLEOTIDE SEQUENCE [LARGE SCALE GENOMIC DNA]</scope>
    <source>
        <strain evidence="4">1303</strain>
    </source>
</reference>
<dbReference type="PROSITE" id="PS51384">
    <property type="entry name" value="FAD_FR"/>
    <property type="match status" value="1"/>
</dbReference>
<dbReference type="Pfam" id="PF08021">
    <property type="entry name" value="FAD_binding_9"/>
    <property type="match status" value="1"/>
</dbReference>
<protein>
    <submittedName>
        <fullName evidence="3">Siderophore-interacting protein</fullName>
    </submittedName>
</protein>
<reference evidence="3 4" key="2">
    <citation type="submission" date="2020-09" db="EMBL/GenBank/DDBJ databases">
        <authorList>
            <person name="Kittiwongwattana C."/>
        </authorList>
    </citation>
    <scope>NUCLEOTIDE SEQUENCE [LARGE SCALE GENOMIC DNA]</scope>
    <source>
        <strain evidence="3 4">1303</strain>
    </source>
</reference>
<accession>A0ABX6LGU0</accession>
<dbReference type="InterPro" id="IPR007037">
    <property type="entry name" value="SIP_rossman_dom"/>
</dbReference>
<dbReference type="Gene3D" id="3.40.50.80">
    <property type="entry name" value="Nucleotide-binding domain of ferredoxin-NADP reductase (FNR) module"/>
    <property type="match status" value="1"/>
</dbReference>